<evidence type="ECO:0000256" key="1">
    <source>
        <dbReference type="ARBA" id="ARBA00023015"/>
    </source>
</evidence>
<proteinExistence type="predicted"/>
<feature type="domain" description="HTH marR-type" evidence="4">
    <location>
        <begin position="10"/>
        <end position="142"/>
    </location>
</feature>
<name>A0A6M0H2H4_9CLOT</name>
<dbReference type="PANTHER" id="PTHR42756:SF1">
    <property type="entry name" value="TRANSCRIPTIONAL REPRESSOR OF EMRAB OPERON"/>
    <property type="match status" value="1"/>
</dbReference>
<dbReference type="RefSeq" id="WP_061995557.1">
    <property type="nucleotide sequence ID" value="NZ_JAAGPU010000012.1"/>
</dbReference>
<evidence type="ECO:0000313" key="5">
    <source>
        <dbReference type="EMBL" id="NEU04727.1"/>
    </source>
</evidence>
<dbReference type="PROSITE" id="PS50995">
    <property type="entry name" value="HTH_MARR_2"/>
    <property type="match status" value="1"/>
</dbReference>
<dbReference type="InterPro" id="IPR023187">
    <property type="entry name" value="Tscrpt_reg_MarR-type_CS"/>
</dbReference>
<dbReference type="SMART" id="SM00347">
    <property type="entry name" value="HTH_MARR"/>
    <property type="match status" value="1"/>
</dbReference>
<evidence type="ECO:0000256" key="2">
    <source>
        <dbReference type="ARBA" id="ARBA00023125"/>
    </source>
</evidence>
<dbReference type="PANTHER" id="PTHR42756">
    <property type="entry name" value="TRANSCRIPTIONAL REGULATOR, MARR"/>
    <property type="match status" value="1"/>
</dbReference>
<dbReference type="GO" id="GO:0003700">
    <property type="term" value="F:DNA-binding transcription factor activity"/>
    <property type="evidence" value="ECO:0007669"/>
    <property type="project" value="InterPro"/>
</dbReference>
<dbReference type="EMBL" id="JAAGPU010000012">
    <property type="protein sequence ID" value="NEU04727.1"/>
    <property type="molecule type" value="Genomic_DNA"/>
</dbReference>
<dbReference type="PRINTS" id="PR00598">
    <property type="entry name" value="HTHMARR"/>
</dbReference>
<comment type="caution">
    <text evidence="5">The sequence shown here is derived from an EMBL/GenBank/DDBJ whole genome shotgun (WGS) entry which is preliminary data.</text>
</comment>
<dbReference type="InterPro" id="IPR036390">
    <property type="entry name" value="WH_DNA-bd_sf"/>
</dbReference>
<sequence>MKDTMNSFQIAMLIKEIYSMTTNSISNSLKPCGLTHQQIMVMKLIGHKKKITISQLCEEMSLAKGTVSGIVQRLENAGYVKKIKDDKDKRNTYVVFSEKGLEFAKEFRTSINNTFDKLFESLSIEEHKKIEEALKLLSKKMKESEE</sequence>
<dbReference type="Gene3D" id="1.10.10.10">
    <property type="entry name" value="Winged helix-like DNA-binding domain superfamily/Winged helix DNA-binding domain"/>
    <property type="match status" value="1"/>
</dbReference>
<keyword evidence="3" id="KW-0804">Transcription</keyword>
<accession>A0A6M0H2H4</accession>
<keyword evidence="1" id="KW-0805">Transcription regulation</keyword>
<evidence type="ECO:0000256" key="3">
    <source>
        <dbReference type="ARBA" id="ARBA00023163"/>
    </source>
</evidence>
<dbReference type="SUPFAM" id="SSF46785">
    <property type="entry name" value="Winged helix' DNA-binding domain"/>
    <property type="match status" value="1"/>
</dbReference>
<dbReference type="PROSITE" id="PS01117">
    <property type="entry name" value="HTH_MARR_1"/>
    <property type="match status" value="1"/>
</dbReference>
<dbReference type="AlphaFoldDB" id="A0A6M0H2H4"/>
<evidence type="ECO:0000259" key="4">
    <source>
        <dbReference type="PROSITE" id="PS50995"/>
    </source>
</evidence>
<dbReference type="InterPro" id="IPR036388">
    <property type="entry name" value="WH-like_DNA-bd_sf"/>
</dbReference>
<protein>
    <submittedName>
        <fullName evidence="5">MarR family transcriptional regulator</fullName>
    </submittedName>
</protein>
<evidence type="ECO:0000313" key="6">
    <source>
        <dbReference type="Proteomes" id="UP000481872"/>
    </source>
</evidence>
<reference evidence="5 6" key="1">
    <citation type="submission" date="2020-02" db="EMBL/GenBank/DDBJ databases">
        <title>Genome assembly of a novel Clostridium senegalense strain.</title>
        <authorList>
            <person name="Gupta T.B."/>
            <person name="Jauregui R."/>
            <person name="Maclean P."/>
            <person name="Nawarathana A."/>
            <person name="Brightwell G."/>
        </authorList>
    </citation>
    <scope>NUCLEOTIDE SEQUENCE [LARGE SCALE GENOMIC DNA]</scope>
    <source>
        <strain evidence="5 6">AGRFS4</strain>
    </source>
</reference>
<dbReference type="Proteomes" id="UP000481872">
    <property type="component" value="Unassembled WGS sequence"/>
</dbReference>
<keyword evidence="2" id="KW-0238">DNA-binding</keyword>
<dbReference type="InterPro" id="IPR000835">
    <property type="entry name" value="HTH_MarR-typ"/>
</dbReference>
<dbReference type="GO" id="GO:0003677">
    <property type="term" value="F:DNA binding"/>
    <property type="evidence" value="ECO:0007669"/>
    <property type="project" value="UniProtKB-KW"/>
</dbReference>
<dbReference type="Pfam" id="PF01047">
    <property type="entry name" value="MarR"/>
    <property type="match status" value="1"/>
</dbReference>
<organism evidence="5 6">
    <name type="scientific">Clostridium senegalense</name>
    <dbReference type="NCBI Taxonomy" id="1465809"/>
    <lineage>
        <taxon>Bacteria</taxon>
        <taxon>Bacillati</taxon>
        <taxon>Bacillota</taxon>
        <taxon>Clostridia</taxon>
        <taxon>Eubacteriales</taxon>
        <taxon>Clostridiaceae</taxon>
        <taxon>Clostridium</taxon>
    </lineage>
</organism>
<gene>
    <name evidence="5" type="ORF">G3M99_07655</name>
</gene>
<keyword evidence="6" id="KW-1185">Reference proteome</keyword>